<feature type="domain" description="Glycosyl transferase family 51" evidence="3">
    <location>
        <begin position="311"/>
        <end position="454"/>
    </location>
</feature>
<dbReference type="PANTHER" id="PTHR32282:SF33">
    <property type="entry name" value="PEPTIDOGLYCAN GLYCOSYLTRANSFERASE"/>
    <property type="match status" value="1"/>
</dbReference>
<dbReference type="InterPro" id="IPR001264">
    <property type="entry name" value="Glyco_trans_51"/>
</dbReference>
<protein>
    <recommendedName>
        <fullName evidence="3">Glycosyl transferase family 51 domain-containing protein</fullName>
    </recommendedName>
</protein>
<dbReference type="InterPro" id="IPR023346">
    <property type="entry name" value="Lysozyme-like_dom_sf"/>
</dbReference>
<name>A0A7C3SNJ1_9BACT</name>
<dbReference type="Gene3D" id="1.10.3810.10">
    <property type="entry name" value="Biosynthetic peptidoglycan transglycosylase-like"/>
    <property type="match status" value="1"/>
</dbReference>
<evidence type="ECO:0000259" key="3">
    <source>
        <dbReference type="Pfam" id="PF00912"/>
    </source>
</evidence>
<evidence type="ECO:0000256" key="1">
    <source>
        <dbReference type="ARBA" id="ARBA00004752"/>
    </source>
</evidence>
<comment type="caution">
    <text evidence="4">The sequence shown here is derived from an EMBL/GenBank/DDBJ whole genome shotgun (WGS) entry which is preliminary data.</text>
</comment>
<keyword evidence="2" id="KW-0808">Transferase</keyword>
<reference evidence="4" key="1">
    <citation type="journal article" date="2020" name="mSystems">
        <title>Genome- and Community-Level Interaction Insights into Carbon Utilization and Element Cycling Functions of Hydrothermarchaeota in Hydrothermal Sediment.</title>
        <authorList>
            <person name="Zhou Z."/>
            <person name="Liu Y."/>
            <person name="Xu W."/>
            <person name="Pan J."/>
            <person name="Luo Z.H."/>
            <person name="Li M."/>
        </authorList>
    </citation>
    <scope>NUCLEOTIDE SEQUENCE [LARGE SCALE GENOMIC DNA]</scope>
    <source>
        <strain evidence="4">SpSt-751</strain>
    </source>
</reference>
<accession>A0A7C3SNJ1</accession>
<evidence type="ECO:0000256" key="2">
    <source>
        <dbReference type="ARBA" id="ARBA00022679"/>
    </source>
</evidence>
<dbReference type="InterPro" id="IPR050396">
    <property type="entry name" value="Glycosyltr_51/Transpeptidase"/>
</dbReference>
<dbReference type="EMBL" id="DTGA01000097">
    <property type="protein sequence ID" value="HGB31081.1"/>
    <property type="molecule type" value="Genomic_DNA"/>
</dbReference>
<dbReference type="Pfam" id="PF00912">
    <property type="entry name" value="Transgly"/>
    <property type="match status" value="1"/>
</dbReference>
<dbReference type="PANTHER" id="PTHR32282">
    <property type="entry name" value="BINDING PROTEIN TRANSPEPTIDASE, PUTATIVE-RELATED"/>
    <property type="match status" value="1"/>
</dbReference>
<proteinExistence type="predicted"/>
<dbReference type="GO" id="GO:0008955">
    <property type="term" value="F:peptidoglycan glycosyltransferase activity"/>
    <property type="evidence" value="ECO:0007669"/>
    <property type="project" value="TreeGrafter"/>
</dbReference>
<organism evidence="4">
    <name type="scientific">Dictyoglomus turgidum</name>
    <dbReference type="NCBI Taxonomy" id="513050"/>
    <lineage>
        <taxon>Bacteria</taxon>
        <taxon>Pseudomonadati</taxon>
        <taxon>Dictyoglomota</taxon>
        <taxon>Dictyoglomia</taxon>
        <taxon>Dictyoglomales</taxon>
        <taxon>Dictyoglomaceae</taxon>
        <taxon>Dictyoglomus</taxon>
    </lineage>
</organism>
<comment type="pathway">
    <text evidence="1">Cell wall biogenesis; peptidoglycan biosynthesis.</text>
</comment>
<dbReference type="InterPro" id="IPR036950">
    <property type="entry name" value="PBP_transglycosylase"/>
</dbReference>
<dbReference type="AlphaFoldDB" id="A0A7C3SNJ1"/>
<sequence length="495" mass="56241">MKRAGWFCLFSCIFAIGLLIGADFGMGRIRARIERISPIKIKILGIDYLNSIRRGKLLVDVTVDEIKIDLDKKKGMDHPFPSHYRAIVNFNIGTIKVKIHGKWISFRNIEGVADLEQKTITARYRDSWINFQDGRINLYNFCPEDSISFDSQKYKVSGYLVDLCLTGSVHVKNRTFSGTISTSIIIEGKDIASEPITSRLSGDAVISIYSGFEIHSSLNIGALPVSVGLRIGSDVSKASIVMMEVPCRTFFEAMPEQIRRGMERLDISGNMYGHFLLLEEEGKVKTDVSLEDDCSVNGNMDLKKLLPDAIHWVPYDLLPPDLIFALLTTEDGNFWNHKGISWKAIEKSISGDLEAGKMKYGGSTITMQLAKNLFLSKEKTFERKIRQMILARWLESNFSKKGILEMYFNVVEFGKDLYGIYNASHYYFGKDPWELNTKECVYLVRLLPNPIERRGYSQAWWNKVIAKTIGSMYSKGFMSEDEYTEALAQDFILAN</sequence>
<dbReference type="SUPFAM" id="SSF53955">
    <property type="entry name" value="Lysozyme-like"/>
    <property type="match status" value="1"/>
</dbReference>
<gene>
    <name evidence="4" type="ORF">ENV35_04315</name>
</gene>
<evidence type="ECO:0000313" key="4">
    <source>
        <dbReference type="EMBL" id="HGB31081.1"/>
    </source>
</evidence>